<dbReference type="Pfam" id="PF01546">
    <property type="entry name" value="Peptidase_M20"/>
    <property type="match status" value="1"/>
</dbReference>
<protein>
    <submittedName>
        <fullName evidence="7">N-acyl-L-amino acid amidohydrolase</fullName>
    </submittedName>
</protein>
<dbReference type="GO" id="GO:0019877">
    <property type="term" value="P:diaminopimelate biosynthetic process"/>
    <property type="evidence" value="ECO:0007669"/>
    <property type="project" value="UniProtKB-KW"/>
</dbReference>
<comment type="caution">
    <text evidence="7">The sequence shown here is derived from an EMBL/GenBank/DDBJ whole genome shotgun (WGS) entry which is preliminary data.</text>
</comment>
<keyword evidence="1" id="KW-0028">Amino-acid biosynthesis</keyword>
<dbReference type="Pfam" id="PF07687">
    <property type="entry name" value="M20_dimer"/>
    <property type="match status" value="1"/>
</dbReference>
<dbReference type="GO" id="GO:0046872">
    <property type="term" value="F:metal ion binding"/>
    <property type="evidence" value="ECO:0007669"/>
    <property type="project" value="UniProtKB-KW"/>
</dbReference>
<feature type="binding site" evidence="5">
    <location>
        <position position="102"/>
    </location>
    <ligand>
        <name>Mn(2+)</name>
        <dbReference type="ChEBI" id="CHEBI:29035"/>
        <label>2</label>
    </ligand>
</feature>
<reference evidence="7 8" key="1">
    <citation type="submission" date="2015-12" db="EMBL/GenBank/DDBJ databases">
        <title>Streptococcus penaeicida sp. nov.</title>
        <authorList>
            <person name="Gomez-Gil B."/>
            <person name="Morales-Covarrubias M."/>
        </authorList>
    </citation>
    <scope>NUCLEOTIDE SEQUENCE [LARGE SCALE GENOMIC DNA]</scope>
    <source>
        <strain evidence="7 8">CAIM 1838</strain>
    </source>
</reference>
<dbReference type="SUPFAM" id="SSF55031">
    <property type="entry name" value="Bacterial exopeptidase dimerisation domain"/>
    <property type="match status" value="1"/>
</dbReference>
<dbReference type="PANTHER" id="PTHR11014:SF63">
    <property type="entry name" value="METALLOPEPTIDASE, PUTATIVE (AFU_ORTHOLOGUE AFUA_6G09600)-RELATED"/>
    <property type="match status" value="1"/>
</dbReference>
<dbReference type="GO" id="GO:0009085">
    <property type="term" value="P:lysine biosynthetic process"/>
    <property type="evidence" value="ECO:0007669"/>
    <property type="project" value="UniProtKB-KW"/>
</dbReference>
<dbReference type="PIRSF" id="PIRSF005962">
    <property type="entry name" value="Pept_M20D_amidohydro"/>
    <property type="match status" value="1"/>
</dbReference>
<feature type="binding site" evidence="5">
    <location>
        <position position="104"/>
    </location>
    <ligand>
        <name>Mn(2+)</name>
        <dbReference type="ChEBI" id="CHEBI:29035"/>
        <label>2</label>
    </ligand>
</feature>
<name>A0A2N8LC26_9STRE</name>
<feature type="binding site" evidence="5">
    <location>
        <position position="162"/>
    </location>
    <ligand>
        <name>Mn(2+)</name>
        <dbReference type="ChEBI" id="CHEBI:29035"/>
        <label>2</label>
    </ligand>
</feature>
<dbReference type="InterPro" id="IPR017439">
    <property type="entry name" value="Amidohydrolase"/>
</dbReference>
<evidence type="ECO:0000256" key="3">
    <source>
        <dbReference type="ARBA" id="ARBA00022915"/>
    </source>
</evidence>
<evidence type="ECO:0000256" key="2">
    <source>
        <dbReference type="ARBA" id="ARBA00022801"/>
    </source>
</evidence>
<evidence type="ECO:0000256" key="4">
    <source>
        <dbReference type="ARBA" id="ARBA00023154"/>
    </source>
</evidence>
<dbReference type="FunFam" id="3.30.70.360:FF:000001">
    <property type="entry name" value="N-acetyldiaminopimelate deacetylase"/>
    <property type="match status" value="1"/>
</dbReference>
<dbReference type="NCBIfam" id="TIGR01891">
    <property type="entry name" value="amidohydrolases"/>
    <property type="match status" value="1"/>
</dbReference>
<keyword evidence="4" id="KW-0457">Lysine biosynthesis</keyword>
<dbReference type="InterPro" id="IPR036264">
    <property type="entry name" value="Bact_exopeptidase_dim_dom"/>
</dbReference>
<comment type="cofactor">
    <cofactor evidence="5">
        <name>Mn(2+)</name>
        <dbReference type="ChEBI" id="CHEBI:29035"/>
    </cofactor>
    <text evidence="5">The Mn(2+) ion enhances activity.</text>
</comment>
<feature type="binding site" evidence="5">
    <location>
        <position position="138"/>
    </location>
    <ligand>
        <name>Mn(2+)</name>
        <dbReference type="ChEBI" id="CHEBI:29035"/>
        <label>2</label>
    </ligand>
</feature>
<dbReference type="SUPFAM" id="SSF53187">
    <property type="entry name" value="Zn-dependent exopeptidases"/>
    <property type="match status" value="1"/>
</dbReference>
<keyword evidence="3" id="KW-0220">Diaminopimelate biosynthesis</keyword>
<dbReference type="PANTHER" id="PTHR11014">
    <property type="entry name" value="PEPTIDASE M20 FAMILY MEMBER"/>
    <property type="match status" value="1"/>
</dbReference>
<keyword evidence="5" id="KW-0479">Metal-binding</keyword>
<dbReference type="Proteomes" id="UP000235963">
    <property type="component" value="Unassembled WGS sequence"/>
</dbReference>
<dbReference type="InterPro" id="IPR002933">
    <property type="entry name" value="Peptidase_M20"/>
</dbReference>
<dbReference type="AlphaFoldDB" id="A0A2N8LC26"/>
<feature type="domain" description="Peptidase M20 dimerisation" evidence="6">
    <location>
        <begin position="189"/>
        <end position="280"/>
    </location>
</feature>
<evidence type="ECO:0000256" key="5">
    <source>
        <dbReference type="PIRSR" id="PIRSR005962-1"/>
    </source>
</evidence>
<gene>
    <name evidence="7" type="ORF">AT575_05280</name>
</gene>
<evidence type="ECO:0000313" key="8">
    <source>
        <dbReference type="Proteomes" id="UP000235963"/>
    </source>
</evidence>
<keyword evidence="5" id="KW-0464">Manganese</keyword>
<dbReference type="EMBL" id="LOCM01000021">
    <property type="protein sequence ID" value="PND47717.1"/>
    <property type="molecule type" value="Genomic_DNA"/>
</dbReference>
<evidence type="ECO:0000256" key="1">
    <source>
        <dbReference type="ARBA" id="ARBA00022605"/>
    </source>
</evidence>
<proteinExistence type="predicted"/>
<feature type="binding site" evidence="5">
    <location>
        <position position="365"/>
    </location>
    <ligand>
        <name>Mn(2+)</name>
        <dbReference type="ChEBI" id="CHEBI:29035"/>
        <label>2</label>
    </ligand>
</feature>
<evidence type="ECO:0000259" key="6">
    <source>
        <dbReference type="Pfam" id="PF07687"/>
    </source>
</evidence>
<dbReference type="Gene3D" id="3.40.630.10">
    <property type="entry name" value="Zn peptidases"/>
    <property type="match status" value="1"/>
</dbReference>
<accession>A0A2N8LC26</accession>
<organism evidence="7 8">
    <name type="scientific">Streptococcus penaeicida</name>
    <dbReference type="NCBI Taxonomy" id="1765960"/>
    <lineage>
        <taxon>Bacteria</taxon>
        <taxon>Bacillati</taxon>
        <taxon>Bacillota</taxon>
        <taxon>Bacilli</taxon>
        <taxon>Lactobacillales</taxon>
        <taxon>Streptococcaceae</taxon>
        <taxon>Streptococcus</taxon>
    </lineage>
</organism>
<evidence type="ECO:0000313" key="7">
    <source>
        <dbReference type="EMBL" id="PND47717.1"/>
    </source>
</evidence>
<dbReference type="GO" id="GO:0050118">
    <property type="term" value="F:N-acetyldiaminopimelate deacetylase activity"/>
    <property type="evidence" value="ECO:0007669"/>
    <property type="project" value="UniProtKB-ARBA"/>
</dbReference>
<keyword evidence="2 7" id="KW-0378">Hydrolase</keyword>
<sequence>MEELALNLKDYTISLRRDLHLIPELALELPQTVAYVKGQLDLMGVPYQADFIQGNGIVATIRGLKEASNDKTIALRADMDALPIKEETGLPFSSKNDNMHACGHDGHTAMLLTAVKILMANRQAFSGTVKCIFQPGEEYPGGAKLMVEEGALEDVDCIFGFHIGQLDPKMASGQNGFCPGPMMASMDRFMITITGKGNHGAYPEDSRDPIVAGGQLITALQSIKSRNINTLKPCVLSITRVQSGFNQNIIPNTFELEGTVRTFDNQVRHQVHKRMEEIAQGIGLAMSVDCKVDYDYKYPALVNDEKATAFAKSRLAELFPASTLVDLEYPLMSSEDFASYLEKVPGAFLYLSNPREIDGKFHGHHHPQFDIDESKLHLGVQAFVKLALDYLA</sequence>
<keyword evidence="8" id="KW-1185">Reference proteome</keyword>
<dbReference type="Gene3D" id="3.30.70.360">
    <property type="match status" value="1"/>
</dbReference>
<dbReference type="InterPro" id="IPR011650">
    <property type="entry name" value="Peptidase_M20_dimer"/>
</dbReference>